<dbReference type="GO" id="GO:0004402">
    <property type="term" value="F:histone acetyltransferase activity"/>
    <property type="evidence" value="ECO:0007669"/>
    <property type="project" value="UniProtKB-UniRule"/>
</dbReference>
<dbReference type="InterPro" id="IPR017380">
    <property type="entry name" value="Hist_AcTrfase_B-typ_cat-su"/>
</dbReference>
<reference evidence="15 16" key="1">
    <citation type="submission" date="2016-02" db="EMBL/GenBank/DDBJ databases">
        <title>Complete genome sequence and transcriptome regulation of the pentose utilising yeast Sugiyamaella lignohabitans.</title>
        <authorList>
            <person name="Bellasio M."/>
            <person name="Peymann A."/>
            <person name="Valli M."/>
            <person name="Sipitzky M."/>
            <person name="Graf A."/>
            <person name="Sauer M."/>
            <person name="Marx H."/>
            <person name="Mattanovich D."/>
        </authorList>
    </citation>
    <scope>NUCLEOTIDE SEQUENCE [LARGE SCALE GENOMIC DNA]</scope>
    <source>
        <strain evidence="15 16">CBS 10342</strain>
    </source>
</reference>
<evidence type="ECO:0000256" key="12">
    <source>
        <dbReference type="PIRSR" id="PIRSR038084-3"/>
    </source>
</evidence>
<feature type="domain" description="Histone acetyl transferase HAT1 N-terminal" evidence="14">
    <location>
        <begin position="6"/>
        <end position="197"/>
    </location>
</feature>
<dbReference type="OrthoDB" id="10253098at2759"/>
<comment type="catalytic activity">
    <reaction evidence="8 9">
        <text>L-lysyl-[protein] + acetyl-CoA = N(6)-acetyl-L-lysyl-[protein] + CoA + H(+)</text>
        <dbReference type="Rhea" id="RHEA:45948"/>
        <dbReference type="Rhea" id="RHEA-COMP:9752"/>
        <dbReference type="Rhea" id="RHEA-COMP:10731"/>
        <dbReference type="ChEBI" id="CHEBI:15378"/>
        <dbReference type="ChEBI" id="CHEBI:29969"/>
        <dbReference type="ChEBI" id="CHEBI:57287"/>
        <dbReference type="ChEBI" id="CHEBI:57288"/>
        <dbReference type="ChEBI" id="CHEBI:61930"/>
        <dbReference type="EC" id="2.3.1.48"/>
    </reaction>
</comment>
<evidence type="ECO:0000256" key="13">
    <source>
        <dbReference type="SAM" id="MobiDB-lite"/>
    </source>
</evidence>
<dbReference type="Gene3D" id="3.40.630.30">
    <property type="match status" value="1"/>
</dbReference>
<dbReference type="GeneID" id="30035515"/>
<comment type="function">
    <text evidence="9">Catalytic component of the histone acetylase B (HAT-B) complex. Has intrinsic substrate specificity that modifies lysine in recognition sequence GXGKXG. Involved in DNA double-strand break repair.</text>
</comment>
<name>A0A167FXY8_9ASCO</name>
<dbReference type="InterPro" id="IPR019467">
    <property type="entry name" value="Hat1_N"/>
</dbReference>
<feature type="region of interest" description="Interaction with histone H4 N-terminus" evidence="11">
    <location>
        <begin position="234"/>
        <end position="236"/>
    </location>
</feature>
<keyword evidence="7 9" id="KW-0012">Acyltransferase</keyword>
<dbReference type="GO" id="GO:0005634">
    <property type="term" value="C:nucleus"/>
    <property type="evidence" value="ECO:0007669"/>
    <property type="project" value="UniProtKB-SubCell"/>
</dbReference>
<evidence type="ECO:0000313" key="16">
    <source>
        <dbReference type="Proteomes" id="UP000189580"/>
    </source>
</evidence>
<evidence type="ECO:0000256" key="7">
    <source>
        <dbReference type="ARBA" id="ARBA00023315"/>
    </source>
</evidence>
<evidence type="ECO:0000256" key="3">
    <source>
        <dbReference type="ARBA" id="ARBA00013184"/>
    </source>
</evidence>
<keyword evidence="9" id="KW-0963">Cytoplasm</keyword>
<dbReference type="RefSeq" id="XP_018738321.1">
    <property type="nucleotide sequence ID" value="XM_018880508.1"/>
</dbReference>
<sequence length="431" mass="50486">MNIEEWTANANESVTLSLVGKDENNVDFHPTFTYPIYGNTELIYGYKDLSIDIKLDKTSLLPFVNVKYTEKLPDVERAFIAAKAKETEDDNNVEANIEDEVDNSSSTNDPLSQLLKFMNKEDTIFTSSEDSEEHEGNQLKKWQQSRREPFQVPGIVINSFSIDTKNGPERYSLFKTDLESARLLHSRLRLFVLLFIEAGSYIDVTDDRWELYILYKVNNETSVPEEFVGFTTVYPYFWYSTGVQHDSEPEPNAIRKRISQFVILPPFQGKHLGARLYNALFDQFLEDKNVREVTVEDPSEAFDDLRDRCDLERLYKQGKLWPQLKLPLDPDWVVDMRTENKMAPRQFDRCLEMAFLQLFSAGKPDKRYRLYVKNRLYIRNSEALGDLDKLSQIDKLHETYERLIEDYQRILSKVSFQTDRKGKKRVFEDSN</sequence>
<feature type="binding site" evidence="11">
    <location>
        <position position="308"/>
    </location>
    <ligand>
        <name>acetyl-CoA</name>
        <dbReference type="ChEBI" id="CHEBI:57288"/>
    </ligand>
</feature>
<keyword evidence="16" id="KW-1185">Reference proteome</keyword>
<evidence type="ECO:0000256" key="5">
    <source>
        <dbReference type="ARBA" id="ARBA00022679"/>
    </source>
</evidence>
<evidence type="ECO:0000256" key="1">
    <source>
        <dbReference type="ARBA" id="ARBA00004123"/>
    </source>
</evidence>
<keyword evidence="5 9" id="KW-0808">Transferase</keyword>
<dbReference type="AlphaFoldDB" id="A0A167FXY8"/>
<dbReference type="GO" id="GO:0042393">
    <property type="term" value="F:histone binding"/>
    <property type="evidence" value="ECO:0007669"/>
    <property type="project" value="InterPro"/>
</dbReference>
<dbReference type="InterPro" id="IPR016181">
    <property type="entry name" value="Acyl_CoA_acyltransferase"/>
</dbReference>
<comment type="subcellular location">
    <subcellularLocation>
        <location evidence="9">Cytoplasm</location>
    </subcellularLocation>
    <subcellularLocation>
        <location evidence="1 9">Nucleus</location>
    </subcellularLocation>
</comment>
<dbReference type="InterPro" id="IPR013523">
    <property type="entry name" value="Hist_AcTrfase_HAT1_C"/>
</dbReference>
<dbReference type="KEGG" id="slb:AWJ20_3488"/>
<keyword evidence="6 9" id="KW-0539">Nucleus</keyword>
<dbReference type="Gene3D" id="3.90.360.10">
    <property type="entry name" value="Histone acetyl transferase 1 (HAT1), N-terminal domain"/>
    <property type="match status" value="1"/>
</dbReference>
<protein>
    <recommendedName>
        <fullName evidence="4 9">Histone acetyltransferase type B catalytic subunit</fullName>
        <ecNumber evidence="3 9">2.3.1.48</ecNumber>
    </recommendedName>
</protein>
<evidence type="ECO:0000256" key="9">
    <source>
        <dbReference type="PIRNR" id="PIRNR038084"/>
    </source>
</evidence>
<evidence type="ECO:0000256" key="6">
    <source>
        <dbReference type="ARBA" id="ARBA00023242"/>
    </source>
</evidence>
<comment type="subunit">
    <text evidence="9">Component of the HAT-B complex composed of at least HAT1 and HAT2. The HAT-B complex binds to histone H4 tail.</text>
</comment>
<evidence type="ECO:0000256" key="2">
    <source>
        <dbReference type="ARBA" id="ARBA00010543"/>
    </source>
</evidence>
<dbReference type="Pfam" id="PF21184">
    <property type="entry name" value="HAT1_C_fung"/>
    <property type="match status" value="1"/>
</dbReference>
<evidence type="ECO:0000313" key="15">
    <source>
        <dbReference type="EMBL" id="ANB15844.1"/>
    </source>
</evidence>
<accession>A0A167FXY8</accession>
<evidence type="ECO:0000256" key="4">
    <source>
        <dbReference type="ARBA" id="ARBA00021268"/>
    </source>
</evidence>
<dbReference type="InterPro" id="IPR037113">
    <property type="entry name" value="Hat1_N_sf"/>
</dbReference>
<gene>
    <name evidence="15" type="primary">HAT1</name>
    <name evidence="15" type="ORF">AWJ20_3488</name>
</gene>
<dbReference type="PANTHER" id="PTHR12046">
    <property type="entry name" value="HISTONE ACETYLTRANSFERASE TYPE B CATALYTIC SUBUNIT"/>
    <property type="match status" value="1"/>
</dbReference>
<feature type="region of interest" description="Disordered" evidence="13">
    <location>
        <begin position="126"/>
        <end position="145"/>
    </location>
</feature>
<dbReference type="Proteomes" id="UP000189580">
    <property type="component" value="Chromosome b"/>
</dbReference>
<dbReference type="PIRSF" id="PIRSF038084">
    <property type="entry name" value="HAT-B_cat"/>
    <property type="match status" value="1"/>
</dbReference>
<evidence type="ECO:0000259" key="14">
    <source>
        <dbReference type="Pfam" id="PF10394"/>
    </source>
</evidence>
<dbReference type="SUPFAM" id="SSF55729">
    <property type="entry name" value="Acyl-CoA N-acyltransferases (Nat)"/>
    <property type="match status" value="1"/>
</dbReference>
<dbReference type="Gene3D" id="1.10.10.390">
    <property type="match status" value="1"/>
</dbReference>
<comment type="similarity">
    <text evidence="2 9">Belongs to the HAT1 family.</text>
</comment>
<dbReference type="GO" id="GO:0005737">
    <property type="term" value="C:cytoplasm"/>
    <property type="evidence" value="ECO:0007669"/>
    <property type="project" value="UniProtKB-SubCell"/>
</dbReference>
<dbReference type="EMBL" id="CP014503">
    <property type="protein sequence ID" value="ANB15844.1"/>
    <property type="molecule type" value="Genomic_DNA"/>
</dbReference>
<feature type="binding site" evidence="11">
    <location>
        <begin position="261"/>
        <end position="263"/>
    </location>
    <ligand>
        <name>acetyl-CoA</name>
        <dbReference type="ChEBI" id="CHEBI:57288"/>
    </ligand>
</feature>
<feature type="active site" description="Proton donor/acceptor" evidence="10">
    <location>
        <position position="296"/>
    </location>
</feature>
<organism evidence="15 16">
    <name type="scientific">Sugiyamaella lignohabitans</name>
    <dbReference type="NCBI Taxonomy" id="796027"/>
    <lineage>
        <taxon>Eukaryota</taxon>
        <taxon>Fungi</taxon>
        <taxon>Dikarya</taxon>
        <taxon>Ascomycota</taxon>
        <taxon>Saccharomycotina</taxon>
        <taxon>Dipodascomycetes</taxon>
        <taxon>Dipodascales</taxon>
        <taxon>Trichomonascaceae</taxon>
        <taxon>Sugiyamaella</taxon>
    </lineage>
</organism>
<evidence type="ECO:0000256" key="11">
    <source>
        <dbReference type="PIRSR" id="PIRSR038084-2"/>
    </source>
</evidence>
<dbReference type="GO" id="GO:0000781">
    <property type="term" value="C:chromosome, telomeric region"/>
    <property type="evidence" value="ECO:0007669"/>
    <property type="project" value="GOC"/>
</dbReference>
<feature type="site" description="Interaction with histone H4 N-terminus" evidence="12">
    <location>
        <position position="209"/>
    </location>
</feature>
<proteinExistence type="inferred from homology"/>
<evidence type="ECO:0000256" key="10">
    <source>
        <dbReference type="PIRSR" id="PIRSR038084-1"/>
    </source>
</evidence>
<dbReference type="EC" id="2.3.1.48" evidence="3 9"/>
<dbReference type="GO" id="GO:0031509">
    <property type="term" value="P:subtelomeric heterochromatin formation"/>
    <property type="evidence" value="ECO:0007669"/>
    <property type="project" value="InterPro"/>
</dbReference>
<evidence type="ECO:0000256" key="8">
    <source>
        <dbReference type="ARBA" id="ARBA00048017"/>
    </source>
</evidence>
<dbReference type="Pfam" id="PF10394">
    <property type="entry name" value="Hat1_N"/>
    <property type="match status" value="1"/>
</dbReference>